<reference evidence="1" key="2">
    <citation type="journal article" date="2015" name="Fish Shellfish Immunol.">
        <title>Early steps in the European eel (Anguilla anguilla)-Vibrio vulnificus interaction in the gills: Role of the RtxA13 toxin.</title>
        <authorList>
            <person name="Callol A."/>
            <person name="Pajuelo D."/>
            <person name="Ebbesson L."/>
            <person name="Teles M."/>
            <person name="MacKenzie S."/>
            <person name="Amaro C."/>
        </authorList>
    </citation>
    <scope>NUCLEOTIDE SEQUENCE</scope>
</reference>
<dbReference type="EMBL" id="GBXM01100858">
    <property type="protein sequence ID" value="JAH07719.1"/>
    <property type="molecule type" value="Transcribed_RNA"/>
</dbReference>
<name>A0A0E9PT80_ANGAN</name>
<accession>A0A0E9PT80</accession>
<protein>
    <submittedName>
        <fullName evidence="1">Uncharacterized protein</fullName>
    </submittedName>
</protein>
<reference evidence="1" key="1">
    <citation type="submission" date="2014-11" db="EMBL/GenBank/DDBJ databases">
        <authorList>
            <person name="Amaro Gonzalez C."/>
        </authorList>
    </citation>
    <scope>NUCLEOTIDE SEQUENCE</scope>
</reference>
<evidence type="ECO:0000313" key="1">
    <source>
        <dbReference type="EMBL" id="JAH07719.1"/>
    </source>
</evidence>
<proteinExistence type="predicted"/>
<organism evidence="1">
    <name type="scientific">Anguilla anguilla</name>
    <name type="common">European freshwater eel</name>
    <name type="synonym">Muraena anguilla</name>
    <dbReference type="NCBI Taxonomy" id="7936"/>
    <lineage>
        <taxon>Eukaryota</taxon>
        <taxon>Metazoa</taxon>
        <taxon>Chordata</taxon>
        <taxon>Craniata</taxon>
        <taxon>Vertebrata</taxon>
        <taxon>Euteleostomi</taxon>
        <taxon>Actinopterygii</taxon>
        <taxon>Neopterygii</taxon>
        <taxon>Teleostei</taxon>
        <taxon>Anguilliformes</taxon>
        <taxon>Anguillidae</taxon>
        <taxon>Anguilla</taxon>
    </lineage>
</organism>
<dbReference type="AlphaFoldDB" id="A0A0E9PT80"/>
<sequence length="49" mass="5578">MCPKGSSRFLKKHAFPSKFYNDDTFIDQNRSFAVGVCVCARARDFTVCL</sequence>